<evidence type="ECO:0000256" key="5">
    <source>
        <dbReference type="ARBA" id="ARBA00023136"/>
    </source>
</evidence>
<feature type="transmembrane region" description="Helical" evidence="7">
    <location>
        <begin position="151"/>
        <end position="173"/>
    </location>
</feature>
<evidence type="ECO:0000313" key="9">
    <source>
        <dbReference type="EMBL" id="RPA86954.1"/>
    </source>
</evidence>
<dbReference type="Gene3D" id="1.20.1250.20">
    <property type="entry name" value="MFS general substrate transporter like domains"/>
    <property type="match status" value="1"/>
</dbReference>
<feature type="transmembrane region" description="Helical" evidence="7">
    <location>
        <begin position="179"/>
        <end position="200"/>
    </location>
</feature>
<comment type="subcellular location">
    <subcellularLocation>
        <location evidence="1">Membrane</location>
        <topology evidence="1">Multi-pass membrane protein</topology>
    </subcellularLocation>
</comment>
<feature type="transmembrane region" description="Helical" evidence="7">
    <location>
        <begin position="360"/>
        <end position="384"/>
    </location>
</feature>
<feature type="transmembrane region" description="Helical" evidence="7">
    <location>
        <begin position="423"/>
        <end position="444"/>
    </location>
</feature>
<feature type="transmembrane region" description="Helical" evidence="7">
    <location>
        <begin position="321"/>
        <end position="340"/>
    </location>
</feature>
<evidence type="ECO:0000256" key="6">
    <source>
        <dbReference type="SAM" id="MobiDB-lite"/>
    </source>
</evidence>
<dbReference type="InterPro" id="IPR020846">
    <property type="entry name" value="MFS_dom"/>
</dbReference>
<dbReference type="PANTHER" id="PTHR23502">
    <property type="entry name" value="MAJOR FACILITATOR SUPERFAMILY"/>
    <property type="match status" value="1"/>
</dbReference>
<dbReference type="EMBL" id="ML119648">
    <property type="protein sequence ID" value="RPA86954.1"/>
    <property type="molecule type" value="Genomic_DNA"/>
</dbReference>
<feature type="transmembrane region" description="Helical" evidence="7">
    <location>
        <begin position="489"/>
        <end position="511"/>
    </location>
</feature>
<dbReference type="PANTHER" id="PTHR23502:SF134">
    <property type="entry name" value="MAJOR FACILITATOR SUPERFAMILY (MFS) PROFILE DOMAIN-CONTAINING PROTEIN-RELATED"/>
    <property type="match status" value="1"/>
</dbReference>
<gene>
    <name evidence="9" type="ORF">BJ508DRAFT_301750</name>
</gene>
<dbReference type="GO" id="GO:0022857">
    <property type="term" value="F:transmembrane transporter activity"/>
    <property type="evidence" value="ECO:0007669"/>
    <property type="project" value="InterPro"/>
</dbReference>
<sequence>MATYPDEKAVYDSNGSSTDFSTDNSRPPTGVATTGPDENGITWKYLEFDTPFEELGLPGTEADLPNAFKRLGNPFDWAQTKKLAICVLGSFSCLMAAYSASAYSSGLAQMMAEWNQKKIPLLCGITTFTTGFGIGPMFLAPISEVYGRKPLIMGAYLLFNITHLCKALCHSFPGMLVARFWEGVAGSTFSTIVGGIMADIFISEQRGLPMSIFALCAMVGVGLGSLINGWVVFYSTWRWIHWSQLIYCSFQMVVVYFVISESRQNVILSRKAKLLNKLLAESNSDIKVQWKARADDETKTWGELMSGSVILPFKFLVKEPVVTAFSAWISFSWAMLYMFLQSVPLVFTQLFDFNAKQVGYVFGAVIGGSIIGFICNFTYEVWLSKLLPDRGPENRLYLSCVLSPLVPAGMFWLGWTAYSDSHYILPALAVGCACCGIFATYLAVFNYLADAYRGYASSALAAQSFCRNMLSGILPLVAGPMYAKMGFQGGSGMLGGISLALCTIPWVLMIWGPQIRARSKFASALG</sequence>
<dbReference type="Proteomes" id="UP000275078">
    <property type="component" value="Unassembled WGS sequence"/>
</dbReference>
<evidence type="ECO:0000313" key="10">
    <source>
        <dbReference type="Proteomes" id="UP000275078"/>
    </source>
</evidence>
<feature type="transmembrane region" description="Helical" evidence="7">
    <location>
        <begin position="212"/>
        <end position="233"/>
    </location>
</feature>
<dbReference type="GO" id="GO:0140115">
    <property type="term" value="P:export across plasma membrane"/>
    <property type="evidence" value="ECO:0007669"/>
    <property type="project" value="UniProtKB-ARBA"/>
</dbReference>
<evidence type="ECO:0000256" key="7">
    <source>
        <dbReference type="SAM" id="Phobius"/>
    </source>
</evidence>
<protein>
    <submittedName>
        <fullName evidence="9">MFS general substrate transporter</fullName>
    </submittedName>
</protein>
<dbReference type="InterPro" id="IPR005829">
    <property type="entry name" value="Sugar_transporter_CS"/>
</dbReference>
<feature type="compositionally biased region" description="Basic and acidic residues" evidence="6">
    <location>
        <begin position="1"/>
        <end position="10"/>
    </location>
</feature>
<dbReference type="PROSITE" id="PS50850">
    <property type="entry name" value="MFS"/>
    <property type="match status" value="1"/>
</dbReference>
<evidence type="ECO:0000256" key="4">
    <source>
        <dbReference type="ARBA" id="ARBA00022989"/>
    </source>
</evidence>
<evidence type="ECO:0000256" key="1">
    <source>
        <dbReference type="ARBA" id="ARBA00004141"/>
    </source>
</evidence>
<feature type="domain" description="Major facilitator superfamily (MFS) profile" evidence="8">
    <location>
        <begin position="85"/>
        <end position="526"/>
    </location>
</feature>
<dbReference type="OrthoDB" id="6770063at2759"/>
<feature type="transmembrane region" description="Helical" evidence="7">
    <location>
        <begin position="119"/>
        <end position="139"/>
    </location>
</feature>
<evidence type="ECO:0000259" key="8">
    <source>
        <dbReference type="PROSITE" id="PS50850"/>
    </source>
</evidence>
<evidence type="ECO:0000256" key="2">
    <source>
        <dbReference type="ARBA" id="ARBA00008335"/>
    </source>
</evidence>
<keyword evidence="10" id="KW-1185">Reference proteome</keyword>
<reference evidence="9 10" key="1">
    <citation type="journal article" date="2018" name="Nat. Ecol. Evol.">
        <title>Pezizomycetes genomes reveal the molecular basis of ectomycorrhizal truffle lifestyle.</title>
        <authorList>
            <person name="Murat C."/>
            <person name="Payen T."/>
            <person name="Noel B."/>
            <person name="Kuo A."/>
            <person name="Morin E."/>
            <person name="Chen J."/>
            <person name="Kohler A."/>
            <person name="Krizsan K."/>
            <person name="Balestrini R."/>
            <person name="Da Silva C."/>
            <person name="Montanini B."/>
            <person name="Hainaut M."/>
            <person name="Levati E."/>
            <person name="Barry K.W."/>
            <person name="Belfiori B."/>
            <person name="Cichocki N."/>
            <person name="Clum A."/>
            <person name="Dockter R.B."/>
            <person name="Fauchery L."/>
            <person name="Guy J."/>
            <person name="Iotti M."/>
            <person name="Le Tacon F."/>
            <person name="Lindquist E.A."/>
            <person name="Lipzen A."/>
            <person name="Malagnac F."/>
            <person name="Mello A."/>
            <person name="Molinier V."/>
            <person name="Miyauchi S."/>
            <person name="Poulain J."/>
            <person name="Riccioni C."/>
            <person name="Rubini A."/>
            <person name="Sitrit Y."/>
            <person name="Splivallo R."/>
            <person name="Traeger S."/>
            <person name="Wang M."/>
            <person name="Zifcakova L."/>
            <person name="Wipf D."/>
            <person name="Zambonelli A."/>
            <person name="Paolocci F."/>
            <person name="Nowrousian M."/>
            <person name="Ottonello S."/>
            <person name="Baldrian P."/>
            <person name="Spatafora J.W."/>
            <person name="Henrissat B."/>
            <person name="Nagy L.G."/>
            <person name="Aury J.M."/>
            <person name="Wincker P."/>
            <person name="Grigoriev I.V."/>
            <person name="Bonfante P."/>
            <person name="Martin F.M."/>
        </authorList>
    </citation>
    <scope>NUCLEOTIDE SEQUENCE [LARGE SCALE GENOMIC DNA]</scope>
    <source>
        <strain evidence="9 10">RN42</strain>
    </source>
</reference>
<dbReference type="AlphaFoldDB" id="A0A3N4IZ80"/>
<keyword evidence="5 7" id="KW-0472">Membrane</keyword>
<feature type="transmembrane region" description="Helical" evidence="7">
    <location>
        <begin position="83"/>
        <end position="99"/>
    </location>
</feature>
<dbReference type="STRING" id="1160509.A0A3N4IZ80"/>
<dbReference type="GO" id="GO:0005886">
    <property type="term" value="C:plasma membrane"/>
    <property type="evidence" value="ECO:0007669"/>
    <property type="project" value="TreeGrafter"/>
</dbReference>
<accession>A0A3N4IZ80</accession>
<dbReference type="InterPro" id="IPR036259">
    <property type="entry name" value="MFS_trans_sf"/>
</dbReference>
<name>A0A3N4IZ80_ASCIM</name>
<feature type="transmembrane region" description="Helical" evidence="7">
    <location>
        <begin position="396"/>
        <end position="417"/>
    </location>
</feature>
<dbReference type="FunFam" id="1.20.1250.20:FF:000082">
    <property type="entry name" value="MFS multidrug transporter, putative"/>
    <property type="match status" value="1"/>
</dbReference>
<dbReference type="PROSITE" id="PS00216">
    <property type="entry name" value="SUGAR_TRANSPORT_1"/>
    <property type="match status" value="1"/>
</dbReference>
<feature type="region of interest" description="Disordered" evidence="6">
    <location>
        <begin position="1"/>
        <end position="38"/>
    </location>
</feature>
<organism evidence="9 10">
    <name type="scientific">Ascobolus immersus RN42</name>
    <dbReference type="NCBI Taxonomy" id="1160509"/>
    <lineage>
        <taxon>Eukaryota</taxon>
        <taxon>Fungi</taxon>
        <taxon>Dikarya</taxon>
        <taxon>Ascomycota</taxon>
        <taxon>Pezizomycotina</taxon>
        <taxon>Pezizomycetes</taxon>
        <taxon>Pezizales</taxon>
        <taxon>Ascobolaceae</taxon>
        <taxon>Ascobolus</taxon>
    </lineage>
</organism>
<evidence type="ECO:0000256" key="3">
    <source>
        <dbReference type="ARBA" id="ARBA00022692"/>
    </source>
</evidence>
<dbReference type="InterPro" id="IPR011701">
    <property type="entry name" value="MFS"/>
</dbReference>
<keyword evidence="4 7" id="KW-1133">Transmembrane helix</keyword>
<proteinExistence type="inferred from homology"/>
<dbReference type="GO" id="GO:0042908">
    <property type="term" value="P:xenobiotic transport"/>
    <property type="evidence" value="ECO:0007669"/>
    <property type="project" value="UniProtKB-ARBA"/>
</dbReference>
<comment type="similarity">
    <text evidence="2">Belongs to the major facilitator superfamily.</text>
</comment>
<feature type="compositionally biased region" description="Polar residues" evidence="6">
    <location>
        <begin position="13"/>
        <end position="27"/>
    </location>
</feature>
<dbReference type="SUPFAM" id="SSF103473">
    <property type="entry name" value="MFS general substrate transporter"/>
    <property type="match status" value="1"/>
</dbReference>
<keyword evidence="3 7" id="KW-0812">Transmembrane</keyword>
<dbReference type="Pfam" id="PF07690">
    <property type="entry name" value="MFS_1"/>
    <property type="match status" value="1"/>
</dbReference>